<evidence type="ECO:0000313" key="4">
    <source>
        <dbReference type="EMBL" id="HGY40489.1"/>
    </source>
</evidence>
<dbReference type="SUPFAM" id="SSF55347">
    <property type="entry name" value="Glyceraldehyde-3-phosphate dehydrogenase-like, C-terminal domain"/>
    <property type="match status" value="1"/>
</dbReference>
<evidence type="ECO:0000259" key="2">
    <source>
        <dbReference type="Pfam" id="PF01408"/>
    </source>
</evidence>
<dbReference type="GO" id="GO:0016491">
    <property type="term" value="F:oxidoreductase activity"/>
    <property type="evidence" value="ECO:0007669"/>
    <property type="project" value="UniProtKB-KW"/>
</dbReference>
<dbReference type="EMBL" id="DTIY01000100">
    <property type="protein sequence ID" value="HGY40489.1"/>
    <property type="molecule type" value="Genomic_DNA"/>
</dbReference>
<dbReference type="AlphaFoldDB" id="A0A7V4WM91"/>
<gene>
    <name evidence="4" type="ORF">ENW11_11905</name>
</gene>
<reference evidence="4" key="1">
    <citation type="journal article" date="2020" name="mSystems">
        <title>Genome- and Community-Level Interaction Insights into Carbon Utilization and Element Cycling Functions of Hydrothermarchaeota in Hydrothermal Sediment.</title>
        <authorList>
            <person name="Zhou Z."/>
            <person name="Liu Y."/>
            <person name="Xu W."/>
            <person name="Pan J."/>
            <person name="Luo Z.H."/>
            <person name="Li M."/>
        </authorList>
    </citation>
    <scope>NUCLEOTIDE SEQUENCE [LARGE SCALE GENOMIC DNA]</scope>
    <source>
        <strain evidence="4">SpSt-82</strain>
    </source>
</reference>
<feature type="domain" description="GFO/IDH/MocA-like oxidoreductase" evidence="3">
    <location>
        <begin position="138"/>
        <end position="287"/>
    </location>
</feature>
<keyword evidence="1" id="KW-0560">Oxidoreductase</keyword>
<dbReference type="Pfam" id="PF01408">
    <property type="entry name" value="GFO_IDH_MocA"/>
    <property type="match status" value="1"/>
</dbReference>
<dbReference type="InterPro" id="IPR036291">
    <property type="entry name" value="NAD(P)-bd_dom_sf"/>
</dbReference>
<dbReference type="InterPro" id="IPR050463">
    <property type="entry name" value="Gfo/Idh/MocA_oxidrdct_glycsds"/>
</dbReference>
<sequence>MKPVNVGMIGYKFMGKAHSHALKDVNFFFDLGLYPVRKVICGRHLEPLKKAAEKWGWQEYTTSWEEVVRRDDIDIIDICTSTNTHRDIAVAAAKYGKHIFCEKPLAMNIQEAKEMVQAVEEAKVKHMVGFNYRRVPAVRLAKKLIEEGKIGRIFHWRAAYLQDWIVDPDFPLIWKLRKEIAGSGPHGDLNSHMIDLAHYLIGDIKSVMCMTTNFIKQRKLPAEELELTTMLTAKSGEGMGEVTVEDAAFVIAEFENGVLGSFEATRFAPGRKNYNYFEIYGSKGSIVFNFERMNELQFFSREEDLAVQGFRTILVTEEVHPYIAAWWPPGHIIGYEHTFVHEFADFLKCIETDALPEPNFYDGLKCQAVLDAALLSAERGERVEIREVLKGVHEP</sequence>
<dbReference type="InterPro" id="IPR055170">
    <property type="entry name" value="GFO_IDH_MocA-like_dom"/>
</dbReference>
<dbReference type="Pfam" id="PF22725">
    <property type="entry name" value="GFO_IDH_MocA_C3"/>
    <property type="match status" value="1"/>
</dbReference>
<dbReference type="GO" id="GO:0000166">
    <property type="term" value="F:nucleotide binding"/>
    <property type="evidence" value="ECO:0007669"/>
    <property type="project" value="InterPro"/>
</dbReference>
<dbReference type="PANTHER" id="PTHR43818">
    <property type="entry name" value="BCDNA.GH03377"/>
    <property type="match status" value="1"/>
</dbReference>
<dbReference type="Gene3D" id="3.40.50.720">
    <property type="entry name" value="NAD(P)-binding Rossmann-like Domain"/>
    <property type="match status" value="1"/>
</dbReference>
<dbReference type="SUPFAM" id="SSF51735">
    <property type="entry name" value="NAD(P)-binding Rossmann-fold domains"/>
    <property type="match status" value="1"/>
</dbReference>
<comment type="caution">
    <text evidence="4">The sequence shown here is derived from an EMBL/GenBank/DDBJ whole genome shotgun (WGS) entry which is preliminary data.</text>
</comment>
<proteinExistence type="predicted"/>
<organism evidence="4">
    <name type="scientific">Candidatus Caldatribacterium saccharofermentans</name>
    <dbReference type="NCBI Taxonomy" id="1454753"/>
    <lineage>
        <taxon>Bacteria</taxon>
        <taxon>Pseudomonadati</taxon>
        <taxon>Atribacterota</taxon>
        <taxon>Atribacteria</taxon>
        <taxon>Atribacterales</taxon>
        <taxon>Candidatus Caldatribacteriaceae</taxon>
        <taxon>Candidatus Caldatribacterium</taxon>
    </lineage>
</organism>
<name>A0A7V4WM91_9BACT</name>
<dbReference type="PANTHER" id="PTHR43818:SF11">
    <property type="entry name" value="BCDNA.GH03377"/>
    <property type="match status" value="1"/>
</dbReference>
<evidence type="ECO:0000259" key="3">
    <source>
        <dbReference type="Pfam" id="PF22725"/>
    </source>
</evidence>
<accession>A0A7V4WM91</accession>
<feature type="domain" description="Gfo/Idh/MocA-like oxidoreductase N-terminal" evidence="2">
    <location>
        <begin position="4"/>
        <end position="130"/>
    </location>
</feature>
<protein>
    <submittedName>
        <fullName evidence="4">Gfo/Idh/MocA family oxidoreductase</fullName>
    </submittedName>
</protein>
<dbReference type="InterPro" id="IPR000683">
    <property type="entry name" value="Gfo/Idh/MocA-like_OxRdtase_N"/>
</dbReference>
<dbReference type="Gene3D" id="3.30.360.10">
    <property type="entry name" value="Dihydrodipicolinate Reductase, domain 2"/>
    <property type="match status" value="1"/>
</dbReference>
<evidence type="ECO:0000256" key="1">
    <source>
        <dbReference type="ARBA" id="ARBA00023002"/>
    </source>
</evidence>